<proteinExistence type="predicted"/>
<dbReference type="NCBIfam" id="TIGR01488">
    <property type="entry name" value="HAD-SF-IB"/>
    <property type="match status" value="1"/>
</dbReference>
<reference evidence="5 6" key="1">
    <citation type="submission" date="2022-11" db="EMBL/GenBank/DDBJ databases">
        <title>Haliovirga abyssi gen. nov., sp. nov., a mesophilic fermentative bacterium isolated from the Iheya North hydrothermal field and the proposal of Haliovirgaceae fam. nov.</title>
        <authorList>
            <person name="Miyazaki U."/>
            <person name="Tame A."/>
            <person name="Miyazaki J."/>
            <person name="Takai K."/>
            <person name="Sawayama S."/>
            <person name="Kitajima M."/>
            <person name="Okamoto A."/>
            <person name="Nakagawa S."/>
        </authorList>
    </citation>
    <scope>NUCLEOTIDE SEQUENCE [LARGE SCALE GENOMIC DNA]</scope>
    <source>
        <strain evidence="5 6">IC12</strain>
    </source>
</reference>
<evidence type="ECO:0000256" key="1">
    <source>
        <dbReference type="ARBA" id="ARBA00001946"/>
    </source>
</evidence>
<evidence type="ECO:0000313" key="6">
    <source>
        <dbReference type="Proteomes" id="UP001321582"/>
    </source>
</evidence>
<dbReference type="EMBL" id="AP027059">
    <property type="protein sequence ID" value="BDU50922.1"/>
    <property type="molecule type" value="Genomic_DNA"/>
</dbReference>
<dbReference type="Pfam" id="PF06888">
    <property type="entry name" value="Put_Phosphatase"/>
    <property type="match status" value="1"/>
</dbReference>
<name>A0AAU9DLS8_9FUSO</name>
<dbReference type="GO" id="GO:0016791">
    <property type="term" value="F:phosphatase activity"/>
    <property type="evidence" value="ECO:0007669"/>
    <property type="project" value="InterPro"/>
</dbReference>
<keyword evidence="2" id="KW-0479">Metal-binding</keyword>
<dbReference type="InterPro" id="IPR016965">
    <property type="entry name" value="Pase_PHOSPHO-typ"/>
</dbReference>
<dbReference type="GO" id="GO:0046872">
    <property type="term" value="F:metal ion binding"/>
    <property type="evidence" value="ECO:0007669"/>
    <property type="project" value="UniProtKB-KW"/>
</dbReference>
<dbReference type="AlphaFoldDB" id="A0AAU9DLS8"/>
<sequence>MKNRKDMINKKNKEDKIMILIDFDKTITNKDSTDELVRIYNEDEVLNTQKSFQNKEINIKEYLSKLLGLLELSEEEFKIDIVKNVEVDRYFVEFLNFVKLKKYEYRIVSAATCENIDAVLEYNNIFIDKNKIYSNNLIFEDNKLKVEFPYEKNCGFCGICKKSILGKYKDMKYKIIYIGDGSSDICASGYADILFAKKGYGLEKYCIAENIDYYGYKNFRNIIEKLEESII</sequence>
<evidence type="ECO:0000256" key="2">
    <source>
        <dbReference type="ARBA" id="ARBA00022723"/>
    </source>
</evidence>
<dbReference type="PANTHER" id="PTHR20889">
    <property type="entry name" value="PHOSPHATASE, ORPHAN 1, 2"/>
    <property type="match status" value="1"/>
</dbReference>
<dbReference type="InterPro" id="IPR036412">
    <property type="entry name" value="HAD-like_sf"/>
</dbReference>
<dbReference type="NCBIfam" id="TIGR01489">
    <property type="entry name" value="DKMTPPase-SF"/>
    <property type="match status" value="1"/>
</dbReference>
<dbReference type="KEGG" id="haby:HLVA_14910"/>
<accession>A0AAU9DLS8</accession>
<evidence type="ECO:0000256" key="4">
    <source>
        <dbReference type="ARBA" id="ARBA00022842"/>
    </source>
</evidence>
<comment type="cofactor">
    <cofactor evidence="1">
        <name>Mg(2+)</name>
        <dbReference type="ChEBI" id="CHEBI:18420"/>
    </cofactor>
</comment>
<keyword evidence="6" id="KW-1185">Reference proteome</keyword>
<keyword evidence="3" id="KW-0378">Hydrolase</keyword>
<dbReference type="PANTHER" id="PTHR20889:SF12">
    <property type="entry name" value="LP01149P"/>
    <property type="match status" value="1"/>
</dbReference>
<organism evidence="5 6">
    <name type="scientific">Haliovirga abyssi</name>
    <dbReference type="NCBI Taxonomy" id="2996794"/>
    <lineage>
        <taxon>Bacteria</taxon>
        <taxon>Fusobacteriati</taxon>
        <taxon>Fusobacteriota</taxon>
        <taxon>Fusobacteriia</taxon>
        <taxon>Fusobacteriales</taxon>
        <taxon>Haliovirgaceae</taxon>
        <taxon>Haliovirga</taxon>
    </lineage>
</organism>
<dbReference type="RefSeq" id="WP_307903770.1">
    <property type="nucleotide sequence ID" value="NZ_AP027059.1"/>
</dbReference>
<dbReference type="Gene3D" id="3.90.1470.20">
    <property type="match status" value="1"/>
</dbReference>
<dbReference type="Gene3D" id="3.40.50.1000">
    <property type="entry name" value="HAD superfamily/HAD-like"/>
    <property type="match status" value="1"/>
</dbReference>
<protein>
    <submittedName>
        <fullName evidence="5">2,3-diketo-5-methylthio-1-phosphopentane phosphatase</fullName>
    </submittedName>
</protein>
<dbReference type="SUPFAM" id="SSF56784">
    <property type="entry name" value="HAD-like"/>
    <property type="match status" value="1"/>
</dbReference>
<dbReference type="InterPro" id="IPR023214">
    <property type="entry name" value="HAD_sf"/>
</dbReference>
<dbReference type="InterPro" id="IPR006384">
    <property type="entry name" value="HAD_hydro_PyrdxlP_Pase-like"/>
</dbReference>
<gene>
    <name evidence="5" type="ORF">HLVA_14910</name>
</gene>
<evidence type="ECO:0000256" key="3">
    <source>
        <dbReference type="ARBA" id="ARBA00022801"/>
    </source>
</evidence>
<evidence type="ECO:0000313" key="5">
    <source>
        <dbReference type="EMBL" id="BDU50922.1"/>
    </source>
</evidence>
<dbReference type="Proteomes" id="UP001321582">
    <property type="component" value="Chromosome"/>
</dbReference>
<keyword evidence="4" id="KW-0460">Magnesium</keyword>